<keyword evidence="3" id="KW-1185">Reference proteome</keyword>
<dbReference type="InterPro" id="IPR045518">
    <property type="entry name" value="2EXR"/>
</dbReference>
<evidence type="ECO:0000259" key="1">
    <source>
        <dbReference type="Pfam" id="PF20150"/>
    </source>
</evidence>
<dbReference type="OrthoDB" id="3561261at2759"/>
<accession>A0A8H2W731</accession>
<proteinExistence type="predicted"/>
<reference evidence="2" key="1">
    <citation type="submission" date="2020-10" db="EMBL/GenBank/DDBJ databases">
        <authorList>
            <person name="Kusch S."/>
        </authorList>
    </citation>
    <scope>NUCLEOTIDE SEQUENCE</scope>
    <source>
        <strain evidence="2">SwB9</strain>
    </source>
</reference>
<dbReference type="Proteomes" id="UP000624404">
    <property type="component" value="Unassembled WGS sequence"/>
</dbReference>
<dbReference type="PANTHER" id="PTHR35910:SF6">
    <property type="entry name" value="2EXR DOMAIN-CONTAINING PROTEIN"/>
    <property type="match status" value="1"/>
</dbReference>
<feature type="domain" description="2EXR" evidence="1">
    <location>
        <begin position="4"/>
        <end position="84"/>
    </location>
</feature>
<sequence length="281" mass="32840">MPWSALPSEIRCMIWEYTFSEPRTFSIATNEMKDPNYKLPVALQVNYESRCHVKRKLPLLFDGTNLVGSENCHFLYFNPGVDTLFLSDSSDFGMFQFLIGPCWNQRWIDSLVRLRFRVRGAPRRVAIEYPEPIKECDIVTSLTICQDLDKIDQLFFFRKLEKLTIDYDRSVIWLGLWTPRGHQTLNQRARMIENSLINHAKIIYGLFQTRINAGFITKIPEILFFPLFSDVQDMVSAGFSTLEFRMPEGFCPSVTMNEYVKDLDCIKAYNDGISVLRRPIW</sequence>
<name>A0A8H2W731_9HELO</name>
<dbReference type="Pfam" id="PF20150">
    <property type="entry name" value="2EXR"/>
    <property type="match status" value="1"/>
</dbReference>
<dbReference type="AlphaFoldDB" id="A0A8H2W731"/>
<dbReference type="EMBL" id="CAJHIA010000037">
    <property type="protein sequence ID" value="CAD6456186.1"/>
    <property type="molecule type" value="Genomic_DNA"/>
</dbReference>
<gene>
    <name evidence="2" type="ORF">SCLTRI_LOCUS10400</name>
</gene>
<evidence type="ECO:0000313" key="3">
    <source>
        <dbReference type="Proteomes" id="UP000624404"/>
    </source>
</evidence>
<evidence type="ECO:0000313" key="2">
    <source>
        <dbReference type="EMBL" id="CAD6456186.1"/>
    </source>
</evidence>
<organism evidence="2 3">
    <name type="scientific">Sclerotinia trifoliorum</name>
    <dbReference type="NCBI Taxonomy" id="28548"/>
    <lineage>
        <taxon>Eukaryota</taxon>
        <taxon>Fungi</taxon>
        <taxon>Dikarya</taxon>
        <taxon>Ascomycota</taxon>
        <taxon>Pezizomycotina</taxon>
        <taxon>Leotiomycetes</taxon>
        <taxon>Helotiales</taxon>
        <taxon>Sclerotiniaceae</taxon>
        <taxon>Sclerotinia</taxon>
    </lineage>
</organism>
<dbReference type="PANTHER" id="PTHR35910">
    <property type="entry name" value="2EXR DOMAIN-CONTAINING PROTEIN"/>
    <property type="match status" value="1"/>
</dbReference>
<comment type="caution">
    <text evidence="2">The sequence shown here is derived from an EMBL/GenBank/DDBJ whole genome shotgun (WGS) entry which is preliminary data.</text>
</comment>
<protein>
    <submittedName>
        <fullName evidence="2">A2668643-7331-476a-abd0-8b10e6e6311a-CDS</fullName>
    </submittedName>
</protein>